<evidence type="ECO:0000256" key="2">
    <source>
        <dbReference type="SAM" id="MobiDB-lite"/>
    </source>
</evidence>
<accession>A0A518N1M4</accession>
<dbReference type="Proteomes" id="UP000316584">
    <property type="component" value="Chromosome"/>
</dbReference>
<dbReference type="Gene3D" id="1.20.1600.10">
    <property type="entry name" value="Outer membrane efflux proteins (OEP)"/>
    <property type="match status" value="1"/>
</dbReference>
<dbReference type="InterPro" id="IPR010131">
    <property type="entry name" value="MdtP/NodT-like"/>
</dbReference>
<dbReference type="EMBL" id="CP042218">
    <property type="protein sequence ID" value="QDW65831.1"/>
    <property type="molecule type" value="Genomic_DNA"/>
</dbReference>
<protein>
    <submittedName>
        <fullName evidence="4">TolC family protein</fullName>
    </submittedName>
</protein>
<dbReference type="Pfam" id="PF02321">
    <property type="entry name" value="OEP"/>
    <property type="match status" value="1"/>
</dbReference>
<dbReference type="GO" id="GO:0015562">
    <property type="term" value="F:efflux transmembrane transporter activity"/>
    <property type="evidence" value="ECO:0007669"/>
    <property type="project" value="InterPro"/>
</dbReference>
<evidence type="ECO:0000313" key="5">
    <source>
        <dbReference type="Proteomes" id="UP000316584"/>
    </source>
</evidence>
<dbReference type="PANTHER" id="PTHR30203">
    <property type="entry name" value="OUTER MEMBRANE CATION EFFLUX PROTEIN"/>
    <property type="match status" value="1"/>
</dbReference>
<reference evidence="4 5" key="1">
    <citation type="submission" date="2019-07" db="EMBL/GenBank/DDBJ databases">
        <title>Full genome sequence of Luteimonas sp. Gr-4.</title>
        <authorList>
            <person name="Im W.-T."/>
        </authorList>
    </citation>
    <scope>NUCLEOTIDE SEQUENCE [LARGE SCALE GENOMIC DNA]</scope>
    <source>
        <strain evidence="4 5">Gr-4</strain>
    </source>
</reference>
<dbReference type="SUPFAM" id="SSF56954">
    <property type="entry name" value="Outer membrane efflux proteins (OEP)"/>
    <property type="match status" value="1"/>
</dbReference>
<keyword evidence="5" id="KW-1185">Reference proteome</keyword>
<evidence type="ECO:0000256" key="3">
    <source>
        <dbReference type="SAM" id="SignalP"/>
    </source>
</evidence>
<dbReference type="AlphaFoldDB" id="A0A518N1M4"/>
<evidence type="ECO:0000313" key="4">
    <source>
        <dbReference type="EMBL" id="QDW65831.1"/>
    </source>
</evidence>
<dbReference type="InterPro" id="IPR003423">
    <property type="entry name" value="OMP_efflux"/>
</dbReference>
<keyword evidence="3" id="KW-0732">Signal</keyword>
<feature type="chain" id="PRO_5022086097" evidence="3">
    <location>
        <begin position="27"/>
        <end position="419"/>
    </location>
</feature>
<dbReference type="KEGG" id="lug:FPZ22_02055"/>
<evidence type="ECO:0000256" key="1">
    <source>
        <dbReference type="ARBA" id="ARBA00007613"/>
    </source>
</evidence>
<feature type="region of interest" description="Disordered" evidence="2">
    <location>
        <begin position="263"/>
        <end position="289"/>
    </location>
</feature>
<organism evidence="4 5">
    <name type="scientific">Luteimonas granuli</name>
    <dbReference type="NCBI Taxonomy" id="1176533"/>
    <lineage>
        <taxon>Bacteria</taxon>
        <taxon>Pseudomonadati</taxon>
        <taxon>Pseudomonadota</taxon>
        <taxon>Gammaproteobacteria</taxon>
        <taxon>Lysobacterales</taxon>
        <taxon>Lysobacteraceae</taxon>
        <taxon>Luteimonas</taxon>
    </lineage>
</organism>
<proteinExistence type="inferred from homology"/>
<name>A0A518N1M4_9GAMM</name>
<sequence length="419" mass="44306">MRCFCPGPLAGLLLASLFLVAPAASAAGIAGRPTLVEAVDAAWRIAVEARHADSESRRAEAGMRVARSFAADSPALAWSREEGDWYGGARAGSATETEIGLSWPLWMPGQRRAAVDASRADAAWASANLAQAQLEVAARVRETAWDIAARQAELVAAQSAVDALVELAGVVERRVAFGDLATSDLLASRAGVLDAEMARDDALRRLEAARARWTVLTGYEETVEAGEMEAEARIDSRSLLSRAGTPPSLVAAEASVRRAEGERAAVRRSLGAPPELTLGAKEESDGPAATGDRSLVLALRIPLGLGARRELAQATAQSALDVAQAELSLARSKHAADLAAARSDFEITGRQLEGARQRAELLSRRQRMMERAFAAGEIPLAELLLAHRDSRAASADLARRKAERGLAHTSLLHAIGAFP</sequence>
<gene>
    <name evidence="4" type="ORF">FPZ22_02055</name>
</gene>
<comment type="similarity">
    <text evidence="1">Belongs to the outer membrane factor (OMF) (TC 1.B.17) family.</text>
</comment>
<feature type="signal peptide" evidence="3">
    <location>
        <begin position="1"/>
        <end position="26"/>
    </location>
</feature>